<comment type="caution">
    <text evidence="1">The sequence shown here is derived from an EMBL/GenBank/DDBJ whole genome shotgun (WGS) entry which is preliminary data.</text>
</comment>
<proteinExistence type="predicted"/>
<dbReference type="OrthoDB" id="3541472at2759"/>
<protein>
    <submittedName>
        <fullName evidence="1">Uncharacterized protein</fullName>
    </submittedName>
</protein>
<dbReference type="AlphaFoldDB" id="A0A9P5Z3Z8"/>
<evidence type="ECO:0000313" key="2">
    <source>
        <dbReference type="Proteomes" id="UP000807469"/>
    </source>
</evidence>
<sequence>MCHLKALNHLHIDGPVELPECIGPKIWNGLTDMGIELQELTVSYLSDALVAYLASYSGLRRLHILFHYFPTNITDFDDIFDEHPAICNTQRFLDDVLPLHSLSLTPPLSNPRDTVHGFDGLLFEAGKQRCGAVGPLWEVQVNLDAIPLGFPLILNCSTQLEECGADKITIFLSSTNKYLLPNHEMWQYTRDQYVAARNWMSGIEVMEQKVARYPKSIILEHNIGMYPHSIVVQRMEYALKCSDIDEEIYSYSEIIEESEVRIRERVGSREQVC</sequence>
<evidence type="ECO:0000313" key="1">
    <source>
        <dbReference type="EMBL" id="KAF9479026.1"/>
    </source>
</evidence>
<accession>A0A9P5Z3Z8</accession>
<keyword evidence="2" id="KW-1185">Reference proteome</keyword>
<organism evidence="1 2">
    <name type="scientific">Pholiota conissans</name>
    <dbReference type="NCBI Taxonomy" id="109636"/>
    <lineage>
        <taxon>Eukaryota</taxon>
        <taxon>Fungi</taxon>
        <taxon>Dikarya</taxon>
        <taxon>Basidiomycota</taxon>
        <taxon>Agaricomycotina</taxon>
        <taxon>Agaricomycetes</taxon>
        <taxon>Agaricomycetidae</taxon>
        <taxon>Agaricales</taxon>
        <taxon>Agaricineae</taxon>
        <taxon>Strophariaceae</taxon>
        <taxon>Pholiota</taxon>
    </lineage>
</organism>
<dbReference type="EMBL" id="MU155221">
    <property type="protein sequence ID" value="KAF9479026.1"/>
    <property type="molecule type" value="Genomic_DNA"/>
</dbReference>
<gene>
    <name evidence="1" type="ORF">BDN70DRAFT_712526</name>
</gene>
<dbReference type="Proteomes" id="UP000807469">
    <property type="component" value="Unassembled WGS sequence"/>
</dbReference>
<name>A0A9P5Z3Z8_9AGAR</name>
<reference evidence="1" key="1">
    <citation type="submission" date="2020-11" db="EMBL/GenBank/DDBJ databases">
        <authorList>
            <consortium name="DOE Joint Genome Institute"/>
            <person name="Ahrendt S."/>
            <person name="Riley R."/>
            <person name="Andreopoulos W."/>
            <person name="Labutti K."/>
            <person name="Pangilinan J."/>
            <person name="Ruiz-Duenas F.J."/>
            <person name="Barrasa J.M."/>
            <person name="Sanchez-Garcia M."/>
            <person name="Camarero S."/>
            <person name="Miyauchi S."/>
            <person name="Serrano A."/>
            <person name="Linde D."/>
            <person name="Babiker R."/>
            <person name="Drula E."/>
            <person name="Ayuso-Fernandez I."/>
            <person name="Pacheco R."/>
            <person name="Padilla G."/>
            <person name="Ferreira P."/>
            <person name="Barriuso J."/>
            <person name="Kellner H."/>
            <person name="Castanera R."/>
            <person name="Alfaro M."/>
            <person name="Ramirez L."/>
            <person name="Pisabarro A.G."/>
            <person name="Kuo A."/>
            <person name="Tritt A."/>
            <person name="Lipzen A."/>
            <person name="He G."/>
            <person name="Yan M."/>
            <person name="Ng V."/>
            <person name="Cullen D."/>
            <person name="Martin F."/>
            <person name="Rosso M.-N."/>
            <person name="Henrissat B."/>
            <person name="Hibbett D."/>
            <person name="Martinez A.T."/>
            <person name="Grigoriev I.V."/>
        </authorList>
    </citation>
    <scope>NUCLEOTIDE SEQUENCE</scope>
    <source>
        <strain evidence="1">CIRM-BRFM 674</strain>
    </source>
</reference>